<keyword evidence="2" id="KW-0732">Signal</keyword>
<keyword evidence="1" id="KW-0560">Oxidoreductase</keyword>
<protein>
    <recommendedName>
        <fullName evidence="3">NADP-dependent oxidoreductase domain-containing protein</fullName>
    </recommendedName>
</protein>
<dbReference type="InterPro" id="IPR036812">
    <property type="entry name" value="NAD(P)_OxRdtase_dom_sf"/>
</dbReference>
<accession>A0A7S4AQA6</accession>
<dbReference type="AlphaFoldDB" id="A0A7S4AQA6"/>
<evidence type="ECO:0000256" key="1">
    <source>
        <dbReference type="ARBA" id="ARBA00023002"/>
    </source>
</evidence>
<dbReference type="InterPro" id="IPR018170">
    <property type="entry name" value="Aldo/ket_reductase_CS"/>
</dbReference>
<sequence length="430" mass="46402">MVRLSLLVLALLSRQESEVDALVQPPDNNELSASGPKNRRNFLADAASTTAAGIATANGIASESGAAVVPSGLGAPQLIADAAVGASSKPRTKLPPIGLGCWAWGDSIFWGYNPSQDKDLKEAFNYVMTQTSSAEDASSKLPSSVLLDTAELYGIGRSETLIGDFSKDLSEEARDKLVVATKFAALPFRTKPENVVKAAQGSLKRLDRPIDLYQIHFPNAFANEKYWDGLADAYEQGLVKNVGVSNYGVDALRACHDALAKRGIPLTSNQIQYSLLYRFPEQNGLLRACKDLDVQVLSYSPLSLGLLAGKYRTVEDLNRVAGPRKKLFAGVVDNPKFQTLLSAMEQVASNHDTANLAQVAINWCRAKGTIPIPGARNLRQVQSNYAALSWDLSAQEIAILDDAATLSYIQPNLSPFPKQDKDTGLIMFDS</sequence>
<dbReference type="PANTHER" id="PTHR43625:SF5">
    <property type="entry name" value="PYRIDOXAL REDUCTASE, CHLOROPLASTIC"/>
    <property type="match status" value="1"/>
</dbReference>
<dbReference type="CDD" id="cd19093">
    <property type="entry name" value="AKR_AtPLR-like"/>
    <property type="match status" value="1"/>
</dbReference>
<reference evidence="4" key="1">
    <citation type="submission" date="2021-01" db="EMBL/GenBank/DDBJ databases">
        <authorList>
            <person name="Corre E."/>
            <person name="Pelletier E."/>
            <person name="Niang G."/>
            <person name="Scheremetjew M."/>
            <person name="Finn R."/>
            <person name="Kale V."/>
            <person name="Holt S."/>
            <person name="Cochrane G."/>
            <person name="Meng A."/>
            <person name="Brown T."/>
            <person name="Cohen L."/>
        </authorList>
    </citation>
    <scope>NUCLEOTIDE SEQUENCE</scope>
    <source>
        <strain evidence="4">10249 10 AB</strain>
    </source>
</reference>
<gene>
    <name evidence="4" type="ORF">PAUS00366_LOCUS16037</name>
</gene>
<proteinExistence type="predicted"/>
<evidence type="ECO:0000256" key="2">
    <source>
        <dbReference type="SAM" id="SignalP"/>
    </source>
</evidence>
<dbReference type="PROSITE" id="PS00062">
    <property type="entry name" value="ALDOKETO_REDUCTASE_2"/>
    <property type="match status" value="1"/>
</dbReference>
<dbReference type="InterPro" id="IPR050791">
    <property type="entry name" value="Aldo-Keto_reductase"/>
</dbReference>
<feature type="signal peptide" evidence="2">
    <location>
        <begin position="1"/>
        <end position="21"/>
    </location>
</feature>
<feature type="chain" id="PRO_5030875085" description="NADP-dependent oxidoreductase domain-containing protein" evidence="2">
    <location>
        <begin position="22"/>
        <end position="430"/>
    </location>
</feature>
<dbReference type="SUPFAM" id="SSF51430">
    <property type="entry name" value="NAD(P)-linked oxidoreductase"/>
    <property type="match status" value="1"/>
</dbReference>
<name>A0A7S4AQA6_9STRA</name>
<feature type="domain" description="NADP-dependent oxidoreductase" evidence="3">
    <location>
        <begin position="96"/>
        <end position="403"/>
    </location>
</feature>
<dbReference type="Gene3D" id="3.20.20.100">
    <property type="entry name" value="NADP-dependent oxidoreductase domain"/>
    <property type="match status" value="1"/>
</dbReference>
<dbReference type="PANTHER" id="PTHR43625">
    <property type="entry name" value="AFLATOXIN B1 ALDEHYDE REDUCTASE"/>
    <property type="match status" value="1"/>
</dbReference>
<dbReference type="InterPro" id="IPR023210">
    <property type="entry name" value="NADP_OxRdtase_dom"/>
</dbReference>
<dbReference type="GO" id="GO:0005737">
    <property type="term" value="C:cytoplasm"/>
    <property type="evidence" value="ECO:0007669"/>
    <property type="project" value="TreeGrafter"/>
</dbReference>
<dbReference type="EMBL" id="HBIX01023132">
    <property type="protein sequence ID" value="CAE0723281.1"/>
    <property type="molecule type" value="Transcribed_RNA"/>
</dbReference>
<evidence type="ECO:0000313" key="4">
    <source>
        <dbReference type="EMBL" id="CAE0723281.1"/>
    </source>
</evidence>
<organism evidence="4">
    <name type="scientific">Pseudo-nitzschia australis</name>
    <dbReference type="NCBI Taxonomy" id="44445"/>
    <lineage>
        <taxon>Eukaryota</taxon>
        <taxon>Sar</taxon>
        <taxon>Stramenopiles</taxon>
        <taxon>Ochrophyta</taxon>
        <taxon>Bacillariophyta</taxon>
        <taxon>Bacillariophyceae</taxon>
        <taxon>Bacillariophycidae</taxon>
        <taxon>Bacillariales</taxon>
        <taxon>Bacillariaceae</taxon>
        <taxon>Pseudo-nitzschia</taxon>
    </lineage>
</organism>
<dbReference type="Pfam" id="PF00248">
    <property type="entry name" value="Aldo_ket_red"/>
    <property type="match status" value="1"/>
</dbReference>
<evidence type="ECO:0000259" key="3">
    <source>
        <dbReference type="Pfam" id="PF00248"/>
    </source>
</evidence>
<dbReference type="GO" id="GO:0016491">
    <property type="term" value="F:oxidoreductase activity"/>
    <property type="evidence" value="ECO:0007669"/>
    <property type="project" value="UniProtKB-KW"/>
</dbReference>